<dbReference type="EMBL" id="CP054548">
    <property type="protein sequence ID" value="QSL67103.1"/>
    <property type="molecule type" value="Genomic_DNA"/>
</dbReference>
<dbReference type="AlphaFoldDB" id="A0A899G2X0"/>
<dbReference type="Pfam" id="PF10338">
    <property type="entry name" value="YBL028C_N"/>
    <property type="match status" value="1"/>
</dbReference>
<gene>
    <name evidence="2" type="ORF">MERGE_001492</name>
</gene>
<keyword evidence="3" id="KW-1185">Reference proteome</keyword>
<evidence type="ECO:0000259" key="1">
    <source>
        <dbReference type="Pfam" id="PF10338"/>
    </source>
</evidence>
<reference evidence="2" key="1">
    <citation type="submission" date="2020-06" db="EMBL/GenBank/DDBJ databases">
        <title>Genomes of multiple members of Pneumocystis genus reveal paths to human pathogen Pneumocystis jirovecii.</title>
        <authorList>
            <person name="Cisse O.H."/>
            <person name="Ma L."/>
            <person name="Dekker J."/>
            <person name="Khil P."/>
            <person name="Jo J."/>
            <person name="Brenchley J."/>
            <person name="Blair R."/>
            <person name="Pahar B."/>
            <person name="Chabe M."/>
            <person name="Van Rompay K.A."/>
            <person name="Keesler R."/>
            <person name="Sukura A."/>
            <person name="Hirsch V."/>
            <person name="Kutty G."/>
            <person name="Liu Y."/>
            <person name="Peng L."/>
            <person name="Chen J."/>
            <person name="Song J."/>
            <person name="Weissenbacher-Lang C."/>
            <person name="Xu J."/>
            <person name="Upham N.S."/>
            <person name="Stajich J.E."/>
            <person name="Cuomo C.A."/>
            <person name="Cushion M.T."/>
            <person name="Kovacs J.A."/>
        </authorList>
    </citation>
    <scope>NUCLEOTIDE SEQUENCE</scope>
    <source>
        <strain evidence="2">2A</strain>
    </source>
</reference>
<name>A0A899G2X0_9ASCO</name>
<accession>A0A899G2X0</accession>
<dbReference type="PANTHER" id="PTHR28219">
    <property type="entry name" value="UPF0642 PROTEIN YBL028C"/>
    <property type="match status" value="1"/>
</dbReference>
<evidence type="ECO:0000313" key="3">
    <source>
        <dbReference type="Proteomes" id="UP000663699"/>
    </source>
</evidence>
<sequence length="126" mass="15188">MAKSVRSHRKRLFRAEKRRNIFDPIYAARVNRLSSRLKKLFSENADHLDEMIIDQDQNNNINANSKDNIDMNIDEIQKPSTRLQNQDQLQEKHSVVCLKKKKSRRIKIRKKKRFFGTCFFDLRKKR</sequence>
<feature type="domain" description="DUF2423" evidence="1">
    <location>
        <begin position="1"/>
        <end position="42"/>
    </location>
</feature>
<dbReference type="Proteomes" id="UP000663699">
    <property type="component" value="Chromosome 17"/>
</dbReference>
<dbReference type="OrthoDB" id="5422440at2759"/>
<dbReference type="PANTHER" id="PTHR28219:SF1">
    <property type="entry name" value="UPF0642 PROTEIN YBL028C"/>
    <property type="match status" value="1"/>
</dbReference>
<dbReference type="GO" id="GO:0030687">
    <property type="term" value="C:preribosome, large subunit precursor"/>
    <property type="evidence" value="ECO:0007669"/>
    <property type="project" value="TreeGrafter"/>
</dbReference>
<evidence type="ECO:0000313" key="2">
    <source>
        <dbReference type="EMBL" id="QSL67103.1"/>
    </source>
</evidence>
<proteinExistence type="predicted"/>
<dbReference type="InterPro" id="IPR019434">
    <property type="entry name" value="DUF2423"/>
</dbReference>
<organism evidence="2 3">
    <name type="scientific">Pneumocystis wakefieldiae</name>
    <dbReference type="NCBI Taxonomy" id="38082"/>
    <lineage>
        <taxon>Eukaryota</taxon>
        <taxon>Fungi</taxon>
        <taxon>Dikarya</taxon>
        <taxon>Ascomycota</taxon>
        <taxon>Taphrinomycotina</taxon>
        <taxon>Pneumocystomycetes</taxon>
        <taxon>Pneumocystaceae</taxon>
        <taxon>Pneumocystis</taxon>
    </lineage>
</organism>
<protein>
    <recommendedName>
        <fullName evidence="1">DUF2423 domain-containing protein</fullName>
    </recommendedName>
</protein>